<organism evidence="8">
    <name type="scientific">Thermosporothrix sp. COM3</name>
    <dbReference type="NCBI Taxonomy" id="2490863"/>
    <lineage>
        <taxon>Bacteria</taxon>
        <taxon>Bacillati</taxon>
        <taxon>Chloroflexota</taxon>
        <taxon>Ktedonobacteria</taxon>
        <taxon>Ktedonobacterales</taxon>
        <taxon>Thermosporotrichaceae</taxon>
        <taxon>Thermosporothrix</taxon>
    </lineage>
</organism>
<dbReference type="GO" id="GO:0004058">
    <property type="term" value="F:aromatic-L-amino-acid decarboxylase activity"/>
    <property type="evidence" value="ECO:0007669"/>
    <property type="project" value="UniProtKB-ARBA"/>
</dbReference>
<evidence type="ECO:0000256" key="7">
    <source>
        <dbReference type="RuleBase" id="RU000382"/>
    </source>
</evidence>
<evidence type="ECO:0000256" key="4">
    <source>
        <dbReference type="ARBA" id="ARBA00022898"/>
    </source>
</evidence>
<dbReference type="PANTHER" id="PTHR11999">
    <property type="entry name" value="GROUP II PYRIDOXAL-5-PHOSPHATE DECARBOXYLASE"/>
    <property type="match status" value="1"/>
</dbReference>
<dbReference type="Pfam" id="PF00282">
    <property type="entry name" value="Pyridoxal_deC"/>
    <property type="match status" value="1"/>
</dbReference>
<dbReference type="InterPro" id="IPR015424">
    <property type="entry name" value="PyrdxlP-dep_Trfase"/>
</dbReference>
<dbReference type="PROSITE" id="PS00392">
    <property type="entry name" value="DDC_GAD_HDC_YDC"/>
    <property type="match status" value="1"/>
</dbReference>
<evidence type="ECO:0000256" key="5">
    <source>
        <dbReference type="ARBA" id="ARBA00023239"/>
    </source>
</evidence>
<dbReference type="InterPro" id="IPR021115">
    <property type="entry name" value="Pyridoxal-P_BS"/>
</dbReference>
<dbReference type="GO" id="GO:0006520">
    <property type="term" value="P:amino acid metabolic process"/>
    <property type="evidence" value="ECO:0007669"/>
    <property type="project" value="InterPro"/>
</dbReference>
<dbReference type="GO" id="GO:0030170">
    <property type="term" value="F:pyridoxal phosphate binding"/>
    <property type="evidence" value="ECO:0007669"/>
    <property type="project" value="InterPro"/>
</dbReference>
<dbReference type="Gene3D" id="3.40.640.10">
    <property type="entry name" value="Type I PLP-dependent aspartate aminotransferase-like (Major domain)"/>
    <property type="match status" value="1"/>
</dbReference>
<evidence type="ECO:0000313" key="8">
    <source>
        <dbReference type="EMBL" id="BBH89974.1"/>
    </source>
</evidence>
<dbReference type="AlphaFoldDB" id="A0A455SXW1"/>
<gene>
    <name evidence="8" type="ORF">KTC_47250</name>
</gene>
<dbReference type="InterPro" id="IPR015422">
    <property type="entry name" value="PyrdxlP-dep_Trfase_small"/>
</dbReference>
<proteinExistence type="inferred from homology"/>
<dbReference type="InterPro" id="IPR002129">
    <property type="entry name" value="PyrdxlP-dep_de-COase"/>
</dbReference>
<dbReference type="Gene3D" id="3.90.1150.10">
    <property type="entry name" value="Aspartate Aminotransferase, domain 1"/>
    <property type="match status" value="1"/>
</dbReference>
<evidence type="ECO:0000256" key="1">
    <source>
        <dbReference type="ARBA" id="ARBA00001933"/>
    </source>
</evidence>
<comment type="similarity">
    <text evidence="2 7">Belongs to the group II decarboxylase family.</text>
</comment>
<dbReference type="PRINTS" id="PR00800">
    <property type="entry name" value="YHDCRBOXLASE"/>
</dbReference>
<evidence type="ECO:0000256" key="6">
    <source>
        <dbReference type="PIRSR" id="PIRSR602129-50"/>
    </source>
</evidence>
<dbReference type="SUPFAM" id="SSF53383">
    <property type="entry name" value="PLP-dependent transferases"/>
    <property type="match status" value="1"/>
</dbReference>
<feature type="modified residue" description="N6-(pyridoxal phosphate)lysine" evidence="6">
    <location>
        <position position="311"/>
    </location>
</feature>
<evidence type="ECO:0000256" key="2">
    <source>
        <dbReference type="ARBA" id="ARBA00009533"/>
    </source>
</evidence>
<dbReference type="InterPro" id="IPR010977">
    <property type="entry name" value="Aromatic_deC"/>
</dbReference>
<accession>A0A455SXW1</accession>
<keyword evidence="4 6" id="KW-0663">Pyridoxal phosphate</keyword>
<protein>
    <submittedName>
        <fullName evidence="8">Aromatic-L-amino-acid decarboxylase</fullName>
    </submittedName>
</protein>
<sequence length="489" mass="54921">MTGERPTSDPLHGDMSSEEFRRYGHQIVDWIADYLDQVGTYPVLSQVAPGSTRQALPQQPPQHGESMDAILEDFQRVVLPGVTHWNSPGFMAYFGITGSGPGILGEMLTSALNVNAMLWRTSPSATELEQLTLDWLRQMLGLPAPLFGVINDTASTGVLYALAAAREAIPHLYIRQKGMAGRHELPPLRLYCSQDTHSSVDKAAITLGIGQEGIRKISIDADFRMKPDELEQAILEDLAQGWLPFAVVATVGTTSTSSIDPIPRIADICERHQLWLHVDTSYAGTAAIIPEFRWILEGCERADSLIVNPHKWLFTPLDCSVLFTRRPDVLKAAFSLVPEYLRNNESATDEVPNLMDYGNALGRRFRALKLWMILRYFGQDGIIARLREHIRLARLLARWIDESPNFERMAPTPFSLVCFRAHPKGMDDPDELNALNERIMNTINARGRFFISHTRLNGAMTLRAAIGNLRTTEADIREFWQQLQEYATI</sequence>
<dbReference type="GO" id="GO:0019752">
    <property type="term" value="P:carboxylic acid metabolic process"/>
    <property type="evidence" value="ECO:0007669"/>
    <property type="project" value="InterPro"/>
</dbReference>
<reference evidence="8" key="1">
    <citation type="submission" date="2018-12" db="EMBL/GenBank/DDBJ databases">
        <title>Novel natural products biosynthetic potential of the class Ktedonobacteria.</title>
        <authorList>
            <person name="Zheng Y."/>
            <person name="Saitou A."/>
            <person name="Wang C.M."/>
            <person name="Toyoda A."/>
            <person name="Minakuchi Y."/>
            <person name="Sekiguchi Y."/>
            <person name="Ueda K."/>
            <person name="Takano H."/>
            <person name="Sakai Y."/>
            <person name="Yokota A."/>
            <person name="Yabe S."/>
        </authorList>
    </citation>
    <scope>NUCLEOTIDE SEQUENCE</scope>
    <source>
        <strain evidence="8">COM3</strain>
    </source>
</reference>
<evidence type="ECO:0000256" key="3">
    <source>
        <dbReference type="ARBA" id="ARBA00022793"/>
    </source>
</evidence>
<comment type="cofactor">
    <cofactor evidence="1 6 7">
        <name>pyridoxal 5'-phosphate</name>
        <dbReference type="ChEBI" id="CHEBI:597326"/>
    </cofactor>
</comment>
<keyword evidence="5 7" id="KW-0456">Lyase</keyword>
<keyword evidence="3" id="KW-0210">Decarboxylase</keyword>
<name>A0A455SXW1_9CHLR</name>
<dbReference type="Gene3D" id="1.20.1340.10">
    <property type="entry name" value="dopa decarboxylase, N-terminal domain"/>
    <property type="match status" value="1"/>
</dbReference>
<dbReference type="GO" id="GO:0005737">
    <property type="term" value="C:cytoplasm"/>
    <property type="evidence" value="ECO:0007669"/>
    <property type="project" value="TreeGrafter"/>
</dbReference>
<dbReference type="EMBL" id="AP019376">
    <property type="protein sequence ID" value="BBH89974.1"/>
    <property type="molecule type" value="Genomic_DNA"/>
</dbReference>
<dbReference type="PANTHER" id="PTHR11999:SF70">
    <property type="entry name" value="MIP05841P"/>
    <property type="match status" value="1"/>
</dbReference>
<dbReference type="InterPro" id="IPR015421">
    <property type="entry name" value="PyrdxlP-dep_Trfase_major"/>
</dbReference>